<name>A0A085NMK8_9BILA</name>
<evidence type="ECO:0000313" key="4">
    <source>
        <dbReference type="Proteomes" id="UP000030764"/>
    </source>
</evidence>
<reference evidence="3 4" key="1">
    <citation type="journal article" date="2014" name="Nat. Genet.">
        <title>Genome and transcriptome of the porcine whipworm Trichuris suis.</title>
        <authorList>
            <person name="Jex A.R."/>
            <person name="Nejsum P."/>
            <person name="Schwarz E.M."/>
            <person name="Hu L."/>
            <person name="Young N.D."/>
            <person name="Hall R.S."/>
            <person name="Korhonen P.K."/>
            <person name="Liao S."/>
            <person name="Thamsborg S."/>
            <person name="Xia J."/>
            <person name="Xu P."/>
            <person name="Wang S."/>
            <person name="Scheerlinck J.P."/>
            <person name="Hofmann A."/>
            <person name="Sternberg P.W."/>
            <person name="Wang J."/>
            <person name="Gasser R.B."/>
        </authorList>
    </citation>
    <scope>NUCLEOTIDE SEQUENCE [LARGE SCALE GENOMIC DNA]</scope>
    <source>
        <strain evidence="3">DCEP-RM93F</strain>
        <strain evidence="2">DCEP-RM93M</strain>
    </source>
</reference>
<feature type="compositionally biased region" description="Polar residues" evidence="1">
    <location>
        <begin position="17"/>
        <end position="27"/>
    </location>
</feature>
<dbReference type="Proteomes" id="UP000030758">
    <property type="component" value="Unassembled WGS sequence"/>
</dbReference>
<protein>
    <submittedName>
        <fullName evidence="3">Uncharacterized protein</fullName>
    </submittedName>
</protein>
<gene>
    <name evidence="2" type="ORF">M513_06061</name>
    <name evidence="3" type="ORF">M514_06061</name>
</gene>
<evidence type="ECO:0000313" key="3">
    <source>
        <dbReference type="EMBL" id="KFD70704.1"/>
    </source>
</evidence>
<evidence type="ECO:0000313" key="2">
    <source>
        <dbReference type="EMBL" id="KFD53147.1"/>
    </source>
</evidence>
<keyword evidence="4" id="KW-1185">Reference proteome</keyword>
<proteinExistence type="predicted"/>
<dbReference type="AlphaFoldDB" id="A0A085NMK8"/>
<feature type="compositionally biased region" description="Basic and acidic residues" evidence="1">
    <location>
        <begin position="1"/>
        <end position="11"/>
    </location>
</feature>
<sequence>MRDIVRCKSGEADIDDGNQNGISNGTMAFSPLNHPPHNQSIWQIQRDVAERRHIEAITDSKSRTPIPNNRNYQG</sequence>
<dbReference type="EMBL" id="KL367486">
    <property type="protein sequence ID" value="KFD70704.1"/>
    <property type="molecule type" value="Genomic_DNA"/>
</dbReference>
<dbReference type="Proteomes" id="UP000030764">
    <property type="component" value="Unassembled WGS sequence"/>
</dbReference>
<evidence type="ECO:0000256" key="1">
    <source>
        <dbReference type="SAM" id="MobiDB-lite"/>
    </source>
</evidence>
<feature type="region of interest" description="Disordered" evidence="1">
    <location>
        <begin position="1"/>
        <end position="37"/>
    </location>
</feature>
<organism evidence="3">
    <name type="scientific">Trichuris suis</name>
    <name type="common">pig whipworm</name>
    <dbReference type="NCBI Taxonomy" id="68888"/>
    <lineage>
        <taxon>Eukaryota</taxon>
        <taxon>Metazoa</taxon>
        <taxon>Ecdysozoa</taxon>
        <taxon>Nematoda</taxon>
        <taxon>Enoplea</taxon>
        <taxon>Dorylaimia</taxon>
        <taxon>Trichinellida</taxon>
        <taxon>Trichuridae</taxon>
        <taxon>Trichuris</taxon>
    </lineage>
</organism>
<dbReference type="EMBL" id="KL363220">
    <property type="protein sequence ID" value="KFD53147.1"/>
    <property type="molecule type" value="Genomic_DNA"/>
</dbReference>
<accession>A0A085NMK8</accession>